<dbReference type="Proteomes" id="UP000032430">
    <property type="component" value="Chromosome I"/>
</dbReference>
<evidence type="ECO:0000313" key="3">
    <source>
        <dbReference type="Proteomes" id="UP000032430"/>
    </source>
</evidence>
<accession>A0A098G4D7</accession>
<organism evidence="2 3">
    <name type="scientific">Legionella fallonii LLAP-10</name>
    <dbReference type="NCBI Taxonomy" id="1212491"/>
    <lineage>
        <taxon>Bacteria</taxon>
        <taxon>Pseudomonadati</taxon>
        <taxon>Pseudomonadota</taxon>
        <taxon>Gammaproteobacteria</taxon>
        <taxon>Legionellales</taxon>
        <taxon>Legionellaceae</taxon>
        <taxon>Legionella</taxon>
    </lineage>
</organism>
<dbReference type="OrthoDB" id="5652118at2"/>
<keyword evidence="3" id="KW-1185">Reference proteome</keyword>
<keyword evidence="1" id="KW-0732">Signal</keyword>
<dbReference type="STRING" id="1212491.LFA_1416"/>
<feature type="chain" id="PRO_5001935368" evidence="1">
    <location>
        <begin position="22"/>
        <end position="148"/>
    </location>
</feature>
<sequence>MNHHIKYYGLLLMLACIQGFSAPIAEKINFWQCTTHDNANQQWTARNIYQKMALNIAFAECKKGSQTPASCKASKEDCEEFNQGMSIKPEWRCTALDQTAEPWQSNFYRHRDDAALAAQAYCKEKSVVPDTCYINLVTCVNLNAREQM</sequence>
<evidence type="ECO:0000256" key="1">
    <source>
        <dbReference type="SAM" id="SignalP"/>
    </source>
</evidence>
<dbReference type="AlphaFoldDB" id="A0A098G4D7"/>
<dbReference type="RefSeq" id="WP_045095442.1">
    <property type="nucleotide sequence ID" value="NZ_LN614827.1"/>
</dbReference>
<dbReference type="PROSITE" id="PS50231">
    <property type="entry name" value="RICIN_B_LECTIN"/>
    <property type="match status" value="1"/>
</dbReference>
<gene>
    <name evidence="2" type="ORF">LFA_1416</name>
</gene>
<dbReference type="HOGENOM" id="CLU_1775095_0_0_6"/>
<name>A0A098G4D7_9GAMM</name>
<proteinExistence type="predicted"/>
<feature type="signal peptide" evidence="1">
    <location>
        <begin position="1"/>
        <end position="21"/>
    </location>
</feature>
<protein>
    <submittedName>
        <fullName evidence="2">Uncharacterized protein</fullName>
    </submittedName>
</protein>
<dbReference type="EMBL" id="LN614827">
    <property type="protein sequence ID" value="CEG56836.1"/>
    <property type="molecule type" value="Genomic_DNA"/>
</dbReference>
<dbReference type="KEGG" id="lfa:LFA_1416"/>
<reference evidence="3" key="1">
    <citation type="submission" date="2014-09" db="EMBL/GenBank/DDBJ databases">
        <authorList>
            <person name="Gomez-Valero L."/>
        </authorList>
    </citation>
    <scope>NUCLEOTIDE SEQUENCE [LARGE SCALE GENOMIC DNA]</scope>
    <source>
        <strain evidence="3">ATCC700992</strain>
    </source>
</reference>
<evidence type="ECO:0000313" key="2">
    <source>
        <dbReference type="EMBL" id="CEG56836.1"/>
    </source>
</evidence>